<accession>A0A8T0KR97</accession>
<evidence type="ECO:0000256" key="1">
    <source>
        <dbReference type="SAM" id="MobiDB-lite"/>
    </source>
</evidence>
<name>A0A8T0KR97_PHAAN</name>
<feature type="compositionally biased region" description="Basic and acidic residues" evidence="1">
    <location>
        <begin position="45"/>
        <end position="54"/>
    </location>
</feature>
<evidence type="ECO:0000313" key="2">
    <source>
        <dbReference type="EMBL" id="KAG2400823.1"/>
    </source>
</evidence>
<gene>
    <name evidence="2" type="ORF">HKW66_Vig0093230</name>
</gene>
<feature type="compositionally biased region" description="Basic and acidic residues" evidence="1">
    <location>
        <begin position="80"/>
        <end position="89"/>
    </location>
</feature>
<feature type="region of interest" description="Disordered" evidence="1">
    <location>
        <begin position="45"/>
        <end position="89"/>
    </location>
</feature>
<sequence length="105" mass="11980">MKVYQKVQSPNPVQFSSKTPEKLLQRNRTCGVALSVADIKEVGKGLQDRKRRCETASSPPPSKSVRRQILQWSSSPSKSKSTDDDPYKLPERYKILDQFLDRLNS</sequence>
<reference evidence="2 3" key="1">
    <citation type="submission" date="2020-05" db="EMBL/GenBank/DDBJ databases">
        <title>Vigna angularis (adzuki bean) Var. LongXiaoDou No. 4 denovo assembly.</title>
        <authorList>
            <person name="Xiang H."/>
        </authorList>
    </citation>
    <scope>NUCLEOTIDE SEQUENCE [LARGE SCALE GENOMIC DNA]</scope>
    <source>
        <tissue evidence="2">Leaf</tissue>
    </source>
</reference>
<feature type="compositionally biased region" description="Polar residues" evidence="1">
    <location>
        <begin position="1"/>
        <end position="18"/>
    </location>
</feature>
<comment type="caution">
    <text evidence="2">The sequence shown here is derived from an EMBL/GenBank/DDBJ whole genome shotgun (WGS) entry which is preliminary data.</text>
</comment>
<dbReference type="EMBL" id="JABFOF010000004">
    <property type="protein sequence ID" value="KAG2400823.1"/>
    <property type="molecule type" value="Genomic_DNA"/>
</dbReference>
<protein>
    <submittedName>
        <fullName evidence="2">Uncharacterized protein</fullName>
    </submittedName>
</protein>
<organism evidence="2 3">
    <name type="scientific">Phaseolus angularis</name>
    <name type="common">Azuki bean</name>
    <name type="synonym">Vigna angularis</name>
    <dbReference type="NCBI Taxonomy" id="3914"/>
    <lineage>
        <taxon>Eukaryota</taxon>
        <taxon>Viridiplantae</taxon>
        <taxon>Streptophyta</taxon>
        <taxon>Embryophyta</taxon>
        <taxon>Tracheophyta</taxon>
        <taxon>Spermatophyta</taxon>
        <taxon>Magnoliopsida</taxon>
        <taxon>eudicotyledons</taxon>
        <taxon>Gunneridae</taxon>
        <taxon>Pentapetalae</taxon>
        <taxon>rosids</taxon>
        <taxon>fabids</taxon>
        <taxon>Fabales</taxon>
        <taxon>Fabaceae</taxon>
        <taxon>Papilionoideae</taxon>
        <taxon>50 kb inversion clade</taxon>
        <taxon>NPAAA clade</taxon>
        <taxon>indigoferoid/millettioid clade</taxon>
        <taxon>Phaseoleae</taxon>
        <taxon>Vigna</taxon>
    </lineage>
</organism>
<evidence type="ECO:0000313" key="3">
    <source>
        <dbReference type="Proteomes" id="UP000743370"/>
    </source>
</evidence>
<dbReference type="AlphaFoldDB" id="A0A8T0KR97"/>
<feature type="region of interest" description="Disordered" evidence="1">
    <location>
        <begin position="1"/>
        <end position="22"/>
    </location>
</feature>
<proteinExistence type="predicted"/>
<dbReference type="Proteomes" id="UP000743370">
    <property type="component" value="Unassembled WGS sequence"/>
</dbReference>